<feature type="domain" description="AAA+ ATPase" evidence="4">
    <location>
        <begin position="357"/>
        <end position="541"/>
    </location>
</feature>
<dbReference type="InterPro" id="IPR055446">
    <property type="entry name" value="RecD2_N_OB"/>
</dbReference>
<dbReference type="InterPro" id="IPR029493">
    <property type="entry name" value="RecD2-like_HHH"/>
</dbReference>
<keyword evidence="1 3" id="KW-0547">Nucleotide-binding</keyword>
<keyword evidence="6" id="KW-1185">Reference proteome</keyword>
<dbReference type="NCBIfam" id="TIGR01448">
    <property type="entry name" value="recD_rel"/>
    <property type="match status" value="1"/>
</dbReference>
<dbReference type="RefSeq" id="WP_306979113.1">
    <property type="nucleotide sequence ID" value="NZ_JAUSUA010000001.1"/>
</dbReference>
<dbReference type="InterPro" id="IPR050534">
    <property type="entry name" value="Coronavir_polyprotein_1ab"/>
</dbReference>
<comment type="function">
    <text evidence="3">DNA-dependent ATPase and ATP-dependent 5'-3' DNA helicase. Has no activity on blunt DNA or DNA with 3'-overhangs, requires at least 10 bases of 5'-ssDNA for helicase activity.</text>
</comment>
<dbReference type="Proteomes" id="UP001225034">
    <property type="component" value="Unassembled WGS sequence"/>
</dbReference>
<dbReference type="EC" id="5.6.2.3" evidence="3"/>
<dbReference type="InterPro" id="IPR006345">
    <property type="entry name" value="RecD2"/>
</dbReference>
<comment type="catalytic activity">
    <reaction evidence="3">
        <text>ATP + H2O = ADP + phosphate + H(+)</text>
        <dbReference type="Rhea" id="RHEA:13065"/>
        <dbReference type="ChEBI" id="CHEBI:15377"/>
        <dbReference type="ChEBI" id="CHEBI:15378"/>
        <dbReference type="ChEBI" id="CHEBI:30616"/>
        <dbReference type="ChEBI" id="CHEBI:43474"/>
        <dbReference type="ChEBI" id="CHEBI:456216"/>
        <dbReference type="EC" id="5.6.2.3"/>
    </reaction>
</comment>
<dbReference type="SUPFAM" id="SSF52540">
    <property type="entry name" value="P-loop containing nucleoside triphosphate hydrolases"/>
    <property type="match status" value="1"/>
</dbReference>
<evidence type="ECO:0000256" key="3">
    <source>
        <dbReference type="HAMAP-Rule" id="MF_01488"/>
    </source>
</evidence>
<organism evidence="5 6">
    <name type="scientific">Alkalicoccobacillus murimartini</name>
    <dbReference type="NCBI Taxonomy" id="171685"/>
    <lineage>
        <taxon>Bacteria</taxon>
        <taxon>Bacillati</taxon>
        <taxon>Bacillota</taxon>
        <taxon>Bacilli</taxon>
        <taxon>Bacillales</taxon>
        <taxon>Bacillaceae</taxon>
        <taxon>Alkalicoccobacillus</taxon>
    </lineage>
</organism>
<accession>A0ABT9YC53</accession>
<feature type="binding site" evidence="3">
    <location>
        <begin position="368"/>
        <end position="372"/>
    </location>
    <ligand>
        <name>ATP</name>
        <dbReference type="ChEBI" id="CHEBI:30616"/>
    </ligand>
</feature>
<dbReference type="GO" id="GO:0008854">
    <property type="term" value="F:exodeoxyribonuclease V activity"/>
    <property type="evidence" value="ECO:0007669"/>
    <property type="project" value="UniProtKB-EC"/>
</dbReference>
<name>A0ABT9YC53_9BACI</name>
<evidence type="ECO:0000313" key="5">
    <source>
        <dbReference type="EMBL" id="MDQ0205431.1"/>
    </source>
</evidence>
<dbReference type="CDD" id="cd17933">
    <property type="entry name" value="DEXSc_RecD-like"/>
    <property type="match status" value="1"/>
</dbReference>
<comment type="caution">
    <text evidence="5">The sequence shown here is derived from an EMBL/GenBank/DDBJ whole genome shotgun (WGS) entry which is preliminary data.</text>
</comment>
<keyword evidence="3" id="KW-0347">Helicase</keyword>
<dbReference type="EMBL" id="JAUSUA010000001">
    <property type="protein sequence ID" value="MDQ0205431.1"/>
    <property type="molecule type" value="Genomic_DNA"/>
</dbReference>
<keyword evidence="3 5" id="KW-0378">Hydrolase</keyword>
<reference evidence="5 6" key="1">
    <citation type="submission" date="2023-07" db="EMBL/GenBank/DDBJ databases">
        <title>Genomic Encyclopedia of Type Strains, Phase IV (KMG-IV): sequencing the most valuable type-strain genomes for metagenomic binning, comparative biology and taxonomic classification.</title>
        <authorList>
            <person name="Goeker M."/>
        </authorList>
    </citation>
    <scope>NUCLEOTIDE SEQUENCE [LARGE SCALE GENOMIC DNA]</scope>
    <source>
        <strain evidence="5 6">DSM 19154</strain>
    </source>
</reference>
<dbReference type="Pfam" id="PF14490">
    <property type="entry name" value="HHH_RecD2"/>
    <property type="match status" value="1"/>
</dbReference>
<dbReference type="Pfam" id="PF18335">
    <property type="entry name" value="SH3_13"/>
    <property type="match status" value="1"/>
</dbReference>
<dbReference type="Pfam" id="PF23139">
    <property type="entry name" value="OB_YrrC"/>
    <property type="match status" value="1"/>
</dbReference>
<gene>
    <name evidence="3" type="primary">recD2</name>
    <name evidence="5" type="ORF">J2S05_000205</name>
</gene>
<comment type="similarity">
    <text evidence="3">Belongs to the RecD family. RecD2 subfamily.</text>
</comment>
<dbReference type="CDD" id="cd18809">
    <property type="entry name" value="SF1_C_RecD"/>
    <property type="match status" value="1"/>
</dbReference>
<protein>
    <recommendedName>
        <fullName evidence="3">ATP-dependent RecD2 DNA helicase</fullName>
        <ecNumber evidence="3">5.6.2.3</ecNumber>
    </recommendedName>
    <alternativeName>
        <fullName evidence="3">DNA 5'-3' helicase subunit RecD2</fullName>
    </alternativeName>
</protein>
<keyword evidence="3" id="KW-0238">DNA-binding</keyword>
<evidence type="ECO:0000313" key="6">
    <source>
        <dbReference type="Proteomes" id="UP001225034"/>
    </source>
</evidence>
<sequence length="764" mass="85421">MSQEETEERKQGVQRGYIKGEILHVVFRNEENYYTVAVVRVRETNEEIDEKKLTIVGVLPHVEPDETFLFFGSVADHPKFGIQYKVEQSRRDLPQSKQGVIRYLASDRFPGIGTKTAETIVEKLGETAISRIVENRDVLNDIPGLKEEKAAVLYENLYEQQGVEQVLIVLSEHGFGVELALKVYQVYKTTALEIIKSNPYQLIHDVDGIGFRRADQLGASIGLTGNHPDRLRAGCLYLVHELCIQEGHMYIETDPLTNQAVSLLSSPGQPIQHEEIKQQLVRMHEEGMLVVEDTRVYTKSLFGAEKGIASNIRRLLSTEVKDEFPEAEFLKSLGELEEEWGIEYAPSQKQGIQEAIAKPVMLLTGGPGTGKTTVIRGIVEVYARLHGLSLDPRAYTSSNPFPILLTAPTGRAAKRMSEATGLPSSTIHSMLGWKGGAGGFDKGEHEPLNGELLIIDEMSMVDSWVANSLFKAIPKGMQVVIVGDENQLPSVGPGQVLRDLINSGTIPLVALTDIYRQAEGSSIIELAHAMKDGQMPPDLSQAQSDRRFFPCKIDQVKEVVWQICENAIKKGYEARDIQVLAPMYKGSAGITELNVMLQNLFNPKKEKVRELAFGDLVYRTGDVVLQLVNNPEERVYNGDRGEIVAIFYAKENTERKDQLVVSFDGTEVTYSKTELNQLTHAYCCSIHKAQGSEFPIVVLPVVRSYSRMLRRNLLYTAVTRAKQFLLMCGELRTIEYTITSGEDLERQSQLVTRLQLLINEDAKP</sequence>
<evidence type="ECO:0000256" key="1">
    <source>
        <dbReference type="ARBA" id="ARBA00022741"/>
    </source>
</evidence>
<dbReference type="InterPro" id="IPR041451">
    <property type="entry name" value="RecD2_SH13"/>
</dbReference>
<dbReference type="PANTHER" id="PTHR43788">
    <property type="entry name" value="DNA2/NAM7 HELICASE FAMILY MEMBER"/>
    <property type="match status" value="1"/>
</dbReference>
<dbReference type="Pfam" id="PF13538">
    <property type="entry name" value="UvrD_C_2"/>
    <property type="match status" value="1"/>
</dbReference>
<proteinExistence type="inferred from homology"/>
<dbReference type="Gene3D" id="1.10.10.2220">
    <property type="match status" value="1"/>
</dbReference>
<dbReference type="Pfam" id="PF13245">
    <property type="entry name" value="AAA_19"/>
    <property type="match status" value="1"/>
</dbReference>
<dbReference type="InterPro" id="IPR027785">
    <property type="entry name" value="UvrD-like_helicase_C"/>
</dbReference>
<evidence type="ECO:0000259" key="4">
    <source>
        <dbReference type="SMART" id="SM00382"/>
    </source>
</evidence>
<dbReference type="HAMAP" id="MF_01488">
    <property type="entry name" value="RecD2"/>
    <property type="match status" value="1"/>
</dbReference>
<dbReference type="Gene3D" id="3.40.50.300">
    <property type="entry name" value="P-loop containing nucleotide triphosphate hydrolases"/>
    <property type="match status" value="2"/>
</dbReference>
<keyword evidence="3" id="KW-0413">Isomerase</keyword>
<dbReference type="Gene3D" id="2.30.30.940">
    <property type="match status" value="1"/>
</dbReference>
<dbReference type="InterPro" id="IPR027417">
    <property type="entry name" value="P-loop_NTPase"/>
</dbReference>
<keyword evidence="2 3" id="KW-0067">ATP-binding</keyword>
<dbReference type="SMART" id="SM00382">
    <property type="entry name" value="AAA"/>
    <property type="match status" value="1"/>
</dbReference>
<evidence type="ECO:0000256" key="2">
    <source>
        <dbReference type="ARBA" id="ARBA00022840"/>
    </source>
</evidence>
<dbReference type="PANTHER" id="PTHR43788:SF6">
    <property type="entry name" value="DNA HELICASE B"/>
    <property type="match status" value="1"/>
</dbReference>
<dbReference type="InterPro" id="IPR003593">
    <property type="entry name" value="AAA+_ATPase"/>
</dbReference>